<gene>
    <name evidence="1" type="ORF">LW31_081</name>
</gene>
<evidence type="ECO:0000313" key="2">
    <source>
        <dbReference type="Proteomes" id="UP000224502"/>
    </source>
</evidence>
<evidence type="ECO:0000313" key="1">
    <source>
        <dbReference type="EMBL" id="ARM65683.1"/>
    </source>
</evidence>
<organism evidence="1 2">
    <name type="scientific">Lactococcus phage LW31</name>
    <dbReference type="NCBI Taxonomy" id="1965478"/>
    <lineage>
        <taxon>Viruses</taxon>
        <taxon>Duplodnaviria</taxon>
        <taxon>Heunggongvirae</taxon>
        <taxon>Uroviricota</taxon>
        <taxon>Caudoviricetes</taxon>
        <taxon>Teubervirus</taxon>
        <taxon>Teubervirus LW31</taxon>
    </lineage>
</organism>
<protein>
    <submittedName>
        <fullName evidence="1">Uncharacterized protein</fullName>
    </submittedName>
</protein>
<reference evidence="1 2" key="1">
    <citation type="journal article" date="2017" name="Viruses">
        <title>Phage Biodiversity in Artisanal Cheese Wheys Reflects the Complexity of the Fermentation Process.</title>
        <authorList>
            <person name="Mahony J."/>
            <person name="Moscarelli A."/>
            <person name="Kelleher P."/>
            <person name="Lugli G.A."/>
            <person name="Ventura M."/>
            <person name="Settanni L."/>
            <person name="van Sinderen D."/>
        </authorList>
    </citation>
    <scope>NUCLEOTIDE SEQUENCE [LARGE SCALE GENOMIC DNA]</scope>
</reference>
<dbReference type="Proteomes" id="UP000224502">
    <property type="component" value="Segment"/>
</dbReference>
<keyword evidence="2" id="KW-1185">Reference proteome</keyword>
<name>A0A1W6JHK0_9CAUD</name>
<sequence length="101" mass="11327">MNLVKKIKLIGTFQVAKIQDEFVELEPVNGGTVEFNAKFTKSSIGELNADGSAKEFDGFSVGDFFKFNGEYEYVRQNEVFVKAMVEGQMVSVPLHKVQEVK</sequence>
<accession>A0A1W6JHK0</accession>
<dbReference type="EMBL" id="KY554762">
    <property type="protein sequence ID" value="ARM65683.1"/>
    <property type="molecule type" value="Genomic_DNA"/>
</dbReference>
<proteinExistence type="predicted"/>